<organism evidence="1 2">
    <name type="scientific">Palleronia pelagia</name>
    <dbReference type="NCBI Taxonomy" id="387096"/>
    <lineage>
        <taxon>Bacteria</taxon>
        <taxon>Pseudomonadati</taxon>
        <taxon>Pseudomonadota</taxon>
        <taxon>Alphaproteobacteria</taxon>
        <taxon>Rhodobacterales</taxon>
        <taxon>Roseobacteraceae</taxon>
        <taxon>Palleronia</taxon>
    </lineage>
</organism>
<reference evidence="2" key="1">
    <citation type="submission" date="2016-10" db="EMBL/GenBank/DDBJ databases">
        <authorList>
            <person name="Varghese N."/>
            <person name="Submissions S."/>
        </authorList>
    </citation>
    <scope>NUCLEOTIDE SEQUENCE [LARGE SCALE GENOMIC DNA]</scope>
    <source>
        <strain evidence="2">DSM 26893</strain>
    </source>
</reference>
<dbReference type="EMBL" id="FOCM01000002">
    <property type="protein sequence ID" value="SEN09555.1"/>
    <property type="molecule type" value="Genomic_DNA"/>
</dbReference>
<sequence length="44" mass="4491">MKAFVLAVVCLGLITAAAPILLEDIFGDSSAAVTASDSVRLPED</sequence>
<accession>A0A1H8DQV5</accession>
<proteinExistence type="predicted"/>
<keyword evidence="2" id="KW-1185">Reference proteome</keyword>
<dbReference type="RefSeq" id="WP_269085821.1">
    <property type="nucleotide sequence ID" value="NZ_FOCM01000002.1"/>
</dbReference>
<dbReference type="AlphaFoldDB" id="A0A1H8DQV5"/>
<protein>
    <submittedName>
        <fullName evidence="1">Uncharacterized protein</fullName>
    </submittedName>
</protein>
<evidence type="ECO:0000313" key="1">
    <source>
        <dbReference type="EMBL" id="SEN09555.1"/>
    </source>
</evidence>
<evidence type="ECO:0000313" key="2">
    <source>
        <dbReference type="Proteomes" id="UP000199372"/>
    </source>
</evidence>
<dbReference type="Proteomes" id="UP000199372">
    <property type="component" value="Unassembled WGS sequence"/>
</dbReference>
<gene>
    <name evidence="1" type="ORF">SAMN04488011_102437</name>
</gene>
<name>A0A1H8DQV5_9RHOB</name>